<evidence type="ECO:0000259" key="1">
    <source>
        <dbReference type="Pfam" id="PF03625"/>
    </source>
</evidence>
<sequence length="131" mass="14431">MSYYFSTIVKGDFNTVIDKTTALLQEQGFGVLTEIDIQQTLKKKLDVNFNKYKILGACNPTFAYKALQAENKIGTLLPCNVIIQEVDNNTIEVAAVNPIESMQSVKNNALETIAKSVSNKLQAVIKGLESD</sequence>
<evidence type="ECO:0000313" key="2">
    <source>
        <dbReference type="EMBL" id="WXA03490.1"/>
    </source>
</evidence>
<dbReference type="Pfam" id="PF03625">
    <property type="entry name" value="DUF302"/>
    <property type="match status" value="1"/>
</dbReference>
<dbReference type="RefSeq" id="WP_338733431.1">
    <property type="nucleotide sequence ID" value="NZ_CP136924.1"/>
</dbReference>
<feature type="domain" description="DUF302" evidence="1">
    <location>
        <begin position="35"/>
        <end position="98"/>
    </location>
</feature>
<dbReference type="EMBL" id="CP136924">
    <property type="protein sequence ID" value="WXA03490.1"/>
    <property type="molecule type" value="Genomic_DNA"/>
</dbReference>
<dbReference type="InterPro" id="IPR035923">
    <property type="entry name" value="TT1751-like_sf"/>
</dbReference>
<dbReference type="CDD" id="cd14797">
    <property type="entry name" value="DUF302"/>
    <property type="match status" value="1"/>
</dbReference>
<dbReference type="AlphaFoldDB" id="A0AAU6P216"/>
<proteinExistence type="predicted"/>
<dbReference type="PANTHER" id="PTHR38342">
    <property type="entry name" value="SLR5037 PROTEIN"/>
    <property type="match status" value="1"/>
</dbReference>
<evidence type="ECO:0000313" key="3">
    <source>
        <dbReference type="EMBL" id="WXA14088.1"/>
    </source>
</evidence>
<name>A0AAU6P216_9FLAO</name>
<protein>
    <submittedName>
        <fullName evidence="2">DUF302 domain-containing protein</fullName>
    </submittedName>
</protein>
<gene>
    <name evidence="3" type="ORF">R3L15_04250</name>
    <name evidence="2" type="ORF">R3L16_03150</name>
</gene>
<dbReference type="InterPro" id="IPR016796">
    <property type="entry name" value="UCP021774"/>
</dbReference>
<accession>A0AAU6P216</accession>
<organism evidence="2 4">
    <name type="scientific">Mangrovimonas cancribranchiae</name>
    <dbReference type="NCBI Taxonomy" id="3080055"/>
    <lineage>
        <taxon>Bacteria</taxon>
        <taxon>Pseudomonadati</taxon>
        <taxon>Bacteroidota</taxon>
        <taxon>Flavobacteriia</taxon>
        <taxon>Flavobacteriales</taxon>
        <taxon>Flavobacteriaceae</taxon>
        <taxon>Mangrovimonas</taxon>
    </lineage>
</organism>
<keyword evidence="4" id="KW-1185">Reference proteome</keyword>
<reference evidence="2 4" key="1">
    <citation type="submission" date="2023-10" db="EMBL/GenBank/DDBJ databases">
        <title>Culture-based analysis of two novel bacteria associated with mangrove crab gills.</title>
        <authorList>
            <person name="Yang X."/>
            <person name="Garuglieri E."/>
            <person name="Van Goethem M.W."/>
            <person name="Fusi M."/>
            <person name="Marasco R."/>
            <person name="Daffonchio D.G."/>
        </authorList>
    </citation>
    <scope>NUCLEOTIDE SEQUENCE [LARGE SCALE GENOMIC DNA]</scope>
    <source>
        <strain evidence="3">UG2-1</strain>
        <strain evidence="2">UG2-2</strain>
        <strain evidence="4">UG2_2</strain>
    </source>
</reference>
<evidence type="ECO:0000313" key="4">
    <source>
        <dbReference type="Proteomes" id="UP001368318"/>
    </source>
</evidence>
<dbReference type="KEGG" id="mcaa:R3L15_04250"/>
<dbReference type="InterPro" id="IPR005180">
    <property type="entry name" value="DUF302"/>
</dbReference>
<dbReference type="EMBL" id="CP136925">
    <property type="protein sequence ID" value="WXA14088.1"/>
    <property type="molecule type" value="Genomic_DNA"/>
</dbReference>
<dbReference type="SUPFAM" id="SSF103247">
    <property type="entry name" value="TT1751-like"/>
    <property type="match status" value="1"/>
</dbReference>
<dbReference type="Gene3D" id="3.30.310.70">
    <property type="entry name" value="TT1751-like domain"/>
    <property type="match status" value="1"/>
</dbReference>
<dbReference type="PANTHER" id="PTHR38342:SF1">
    <property type="entry name" value="SLR5037 PROTEIN"/>
    <property type="match status" value="1"/>
</dbReference>
<dbReference type="PIRSF" id="PIRSF021774">
    <property type="entry name" value="UCP021774"/>
    <property type="match status" value="1"/>
</dbReference>
<dbReference type="Proteomes" id="UP001368318">
    <property type="component" value="Chromosome"/>
</dbReference>